<evidence type="ECO:0000256" key="2">
    <source>
        <dbReference type="ARBA" id="ARBA00020953"/>
    </source>
</evidence>
<gene>
    <name evidence="8" type="primary">der</name>
    <name evidence="12" type="ORF">C9I73_051</name>
</gene>
<sequence>MKKIISIVGHTNVGKSTLFNYLVGYRKAITDYTHGVTRDRIYCECKWRGNNFTLIDSGGYVFGTKELEKKIIEQFLLAIEEASDIIFILDILSGILPIDYKICNILQRSKKKVFIAINKIDKYKYPILDIKEVFNLGFKYFFFISSLNGIGINELLDSIFVDANESYKNVINYNLSILPRITIVGRKNVGKSSLINTLLNKKQRIVCDQPGTTRDGIEVFYKKFNFKCILIDTAGFLKNKIKSEYIEYFSFLRTTKFISSSDLCFFMLDVKIGFNKQDLKVFNFIKNKIISIIILINKCDLIKEKNELQKLKNNILKKIYPFTDVPIYFISNYTKKNIIKAFKKGINIINKQKKNISTSSFKKIMLTIIERNQFRNRNKFAIKYCVPIFKKGINQFIFFSKNPNLIPSSYKRFLEKKIRENFDLVGIPIKIKLLKMSKLKKKNILLYE</sequence>
<dbReference type="RefSeq" id="WP_158380312.1">
    <property type="nucleotide sequence ID" value="NZ_CP028359.1"/>
</dbReference>
<evidence type="ECO:0000313" key="12">
    <source>
        <dbReference type="EMBL" id="AXN02596.1"/>
    </source>
</evidence>
<comment type="similarity">
    <text evidence="1 8 9">Belongs to the TRAFAC class TrmE-Era-EngA-EngB-Septin-like GTPase superfamily. EngA (Der) GTPase family.</text>
</comment>
<dbReference type="PRINTS" id="PR00326">
    <property type="entry name" value="GTP1OBG"/>
</dbReference>
<dbReference type="HAMAP" id="MF_00195">
    <property type="entry name" value="GTPase_Der"/>
    <property type="match status" value="1"/>
</dbReference>
<evidence type="ECO:0000256" key="7">
    <source>
        <dbReference type="ARBA" id="ARBA00032345"/>
    </source>
</evidence>
<accession>A0A346E0U1</accession>
<dbReference type="OrthoDB" id="9805918at2"/>
<keyword evidence="3 8" id="KW-0690">Ribosome biogenesis</keyword>
<dbReference type="InterPro" id="IPR016484">
    <property type="entry name" value="GTPase_Der"/>
</dbReference>
<dbReference type="Gene3D" id="3.40.50.300">
    <property type="entry name" value="P-loop containing nucleotide triphosphate hydrolases"/>
    <property type="match status" value="2"/>
</dbReference>
<evidence type="ECO:0000256" key="4">
    <source>
        <dbReference type="ARBA" id="ARBA00022737"/>
    </source>
</evidence>
<dbReference type="GO" id="GO:0042254">
    <property type="term" value="P:ribosome biogenesis"/>
    <property type="evidence" value="ECO:0007669"/>
    <property type="project" value="UniProtKB-KW"/>
</dbReference>
<keyword evidence="4 9" id="KW-0677">Repeat</keyword>
<keyword evidence="5 8" id="KW-0547">Nucleotide-binding</keyword>
<dbReference type="Proteomes" id="UP000257017">
    <property type="component" value="Chromosome"/>
</dbReference>
<evidence type="ECO:0000259" key="11">
    <source>
        <dbReference type="Pfam" id="PF14714"/>
    </source>
</evidence>
<comment type="function">
    <text evidence="8 9">GTPase that plays an essential role in the late steps of ribosome biogenesis.</text>
</comment>
<dbReference type="AlphaFoldDB" id="A0A346E0U1"/>
<dbReference type="PIRSF" id="PIRSF006485">
    <property type="entry name" value="GTP-binding_EngA"/>
    <property type="match status" value="1"/>
</dbReference>
<dbReference type="CDD" id="cd01894">
    <property type="entry name" value="EngA1"/>
    <property type="match status" value="1"/>
</dbReference>
<feature type="binding site" evidence="8">
    <location>
        <begin position="56"/>
        <end position="60"/>
    </location>
    <ligand>
        <name>GTP</name>
        <dbReference type="ChEBI" id="CHEBI:37565"/>
        <label>1</label>
    </ligand>
</feature>
<feature type="domain" description="G" evidence="10">
    <location>
        <begin position="180"/>
        <end position="298"/>
    </location>
</feature>
<dbReference type="InterPro" id="IPR005225">
    <property type="entry name" value="Small_GTP-bd"/>
</dbReference>
<name>A0A346E0U1_9FLAO</name>
<dbReference type="PANTHER" id="PTHR43834:SF6">
    <property type="entry name" value="GTPASE DER"/>
    <property type="match status" value="1"/>
</dbReference>
<dbReference type="NCBIfam" id="TIGR00231">
    <property type="entry name" value="small_GTP"/>
    <property type="match status" value="2"/>
</dbReference>
<dbReference type="Gene3D" id="3.30.300.20">
    <property type="match status" value="1"/>
</dbReference>
<dbReference type="SUPFAM" id="SSF52540">
    <property type="entry name" value="P-loop containing nucleoside triphosphate hydrolases"/>
    <property type="match status" value="2"/>
</dbReference>
<proteinExistence type="inferred from homology"/>
<dbReference type="InterPro" id="IPR006073">
    <property type="entry name" value="GTP-bd"/>
</dbReference>
<dbReference type="PANTHER" id="PTHR43834">
    <property type="entry name" value="GTPASE DER"/>
    <property type="match status" value="1"/>
</dbReference>
<feature type="binding site" evidence="8">
    <location>
        <begin position="9"/>
        <end position="16"/>
    </location>
    <ligand>
        <name>GTP</name>
        <dbReference type="ChEBI" id="CHEBI:37565"/>
        <label>1</label>
    </ligand>
</feature>
<evidence type="ECO:0000256" key="3">
    <source>
        <dbReference type="ARBA" id="ARBA00022517"/>
    </source>
</evidence>
<dbReference type="Pfam" id="PF14714">
    <property type="entry name" value="KH_dom-like"/>
    <property type="match status" value="1"/>
</dbReference>
<feature type="binding site" evidence="8">
    <location>
        <begin position="297"/>
        <end position="300"/>
    </location>
    <ligand>
        <name>GTP</name>
        <dbReference type="ChEBI" id="CHEBI:37565"/>
        <label>2</label>
    </ligand>
</feature>
<reference evidence="12 13" key="1">
    <citation type="submission" date="2018-03" db="EMBL/GenBank/DDBJ databases">
        <title>A parallel universe: an anciently diverged bacterial symbiosis in a Hawaiian planthopper (Hemiptera: Cixiidae) reveals rearranged nutritional responsibilities.</title>
        <authorList>
            <person name="Bennett G."/>
            <person name="Mao M."/>
        </authorList>
    </citation>
    <scope>NUCLEOTIDE SEQUENCE [LARGE SCALE GENOMIC DNA]</scope>
    <source>
        <strain evidence="12 13">OLIH</strain>
    </source>
</reference>
<dbReference type="InterPro" id="IPR027417">
    <property type="entry name" value="P-loop_NTPase"/>
</dbReference>
<feature type="binding site" evidence="8">
    <location>
        <begin position="232"/>
        <end position="236"/>
    </location>
    <ligand>
        <name>GTP</name>
        <dbReference type="ChEBI" id="CHEBI:37565"/>
        <label>2</label>
    </ligand>
</feature>
<feature type="binding site" evidence="8">
    <location>
        <begin position="118"/>
        <end position="121"/>
    </location>
    <ligand>
        <name>GTP</name>
        <dbReference type="ChEBI" id="CHEBI:37565"/>
        <label>1</label>
    </ligand>
</feature>
<dbReference type="EMBL" id="CP028359">
    <property type="protein sequence ID" value="AXN02596.1"/>
    <property type="molecule type" value="Genomic_DNA"/>
</dbReference>
<evidence type="ECO:0000259" key="10">
    <source>
        <dbReference type="Pfam" id="PF01926"/>
    </source>
</evidence>
<evidence type="ECO:0000256" key="1">
    <source>
        <dbReference type="ARBA" id="ARBA00008279"/>
    </source>
</evidence>
<evidence type="ECO:0000256" key="9">
    <source>
        <dbReference type="RuleBase" id="RU004481"/>
    </source>
</evidence>
<feature type="binding site" evidence="8">
    <location>
        <begin position="185"/>
        <end position="192"/>
    </location>
    <ligand>
        <name>GTP</name>
        <dbReference type="ChEBI" id="CHEBI:37565"/>
        <label>2</label>
    </ligand>
</feature>
<dbReference type="GO" id="GO:0043022">
    <property type="term" value="F:ribosome binding"/>
    <property type="evidence" value="ECO:0007669"/>
    <property type="project" value="TreeGrafter"/>
</dbReference>
<keyword evidence="6 8" id="KW-0342">GTP-binding</keyword>
<dbReference type="InterPro" id="IPR015946">
    <property type="entry name" value="KH_dom-like_a/b"/>
</dbReference>
<organism evidence="12 13">
    <name type="scientific">Candidatus Karelsulcia muelleri</name>
    <dbReference type="NCBI Taxonomy" id="336810"/>
    <lineage>
        <taxon>Bacteria</taxon>
        <taxon>Pseudomonadati</taxon>
        <taxon>Bacteroidota</taxon>
        <taxon>Flavobacteriia</taxon>
        <taxon>Flavobacteriales</taxon>
        <taxon>Candidatus Karelsulcia</taxon>
    </lineage>
</organism>
<protein>
    <recommendedName>
        <fullName evidence="2 8">GTPase Der</fullName>
    </recommendedName>
    <alternativeName>
        <fullName evidence="7 8">GTP-binding protein EngA</fullName>
    </alternativeName>
</protein>
<feature type="domain" description="G" evidence="10">
    <location>
        <begin position="5"/>
        <end position="119"/>
    </location>
</feature>
<dbReference type="InterPro" id="IPR032859">
    <property type="entry name" value="KH_dom-like"/>
</dbReference>
<evidence type="ECO:0000256" key="5">
    <source>
        <dbReference type="ARBA" id="ARBA00022741"/>
    </source>
</evidence>
<comment type="subunit">
    <text evidence="8">Associates with the 50S ribosomal subunit.</text>
</comment>
<feature type="domain" description="GTPase Der C-terminal KH-domain-like" evidence="11">
    <location>
        <begin position="356"/>
        <end position="432"/>
    </location>
</feature>
<dbReference type="GO" id="GO:0005525">
    <property type="term" value="F:GTP binding"/>
    <property type="evidence" value="ECO:0007669"/>
    <property type="project" value="UniProtKB-UniRule"/>
</dbReference>
<evidence type="ECO:0000313" key="13">
    <source>
        <dbReference type="Proteomes" id="UP000257017"/>
    </source>
</evidence>
<dbReference type="NCBIfam" id="TIGR03594">
    <property type="entry name" value="GTPase_EngA"/>
    <property type="match status" value="1"/>
</dbReference>
<dbReference type="Pfam" id="PF01926">
    <property type="entry name" value="MMR_HSR1"/>
    <property type="match status" value="2"/>
</dbReference>
<evidence type="ECO:0000256" key="8">
    <source>
        <dbReference type="HAMAP-Rule" id="MF_00195"/>
    </source>
</evidence>
<evidence type="ECO:0000256" key="6">
    <source>
        <dbReference type="ARBA" id="ARBA00023134"/>
    </source>
</evidence>